<evidence type="ECO:0000256" key="1">
    <source>
        <dbReference type="SAM" id="SignalP"/>
    </source>
</evidence>
<evidence type="ECO:0008006" key="4">
    <source>
        <dbReference type="Google" id="ProtNLM"/>
    </source>
</evidence>
<dbReference type="PROSITE" id="PS51257">
    <property type="entry name" value="PROKAR_LIPOPROTEIN"/>
    <property type="match status" value="1"/>
</dbReference>
<protein>
    <recommendedName>
        <fullName evidence="4">Carboxypeptidase regulatory-like domain-containing protein</fullName>
    </recommendedName>
</protein>
<dbReference type="RefSeq" id="WP_111458344.1">
    <property type="nucleotide sequence ID" value="NZ_QFYP01000001.1"/>
</dbReference>
<evidence type="ECO:0000313" key="2">
    <source>
        <dbReference type="EMBL" id="RAK61052.1"/>
    </source>
</evidence>
<keyword evidence="3" id="KW-1185">Reference proteome</keyword>
<evidence type="ECO:0000313" key="3">
    <source>
        <dbReference type="Proteomes" id="UP000249842"/>
    </source>
</evidence>
<reference evidence="3" key="1">
    <citation type="submission" date="2018-05" db="EMBL/GenBank/DDBJ databases">
        <authorList>
            <person name="Li X."/>
        </authorList>
    </citation>
    <scope>NUCLEOTIDE SEQUENCE [LARGE SCALE GENOMIC DNA]</scope>
    <source>
        <strain evidence="3">HKS-05</strain>
    </source>
</reference>
<feature type="chain" id="PRO_5016363647" description="Carboxypeptidase regulatory-like domain-containing protein" evidence="1">
    <location>
        <begin position="19"/>
        <end position="257"/>
    </location>
</feature>
<keyword evidence="1" id="KW-0732">Signal</keyword>
<dbReference type="AlphaFoldDB" id="A0A328B0U6"/>
<dbReference type="OrthoDB" id="7183179at2"/>
<gene>
    <name evidence="2" type="ORF">DJ021_15150</name>
</gene>
<comment type="caution">
    <text evidence="2">The sequence shown here is derived from an EMBL/GenBank/DDBJ whole genome shotgun (WGS) entry which is preliminary data.</text>
</comment>
<feature type="signal peptide" evidence="1">
    <location>
        <begin position="1"/>
        <end position="18"/>
    </location>
</feature>
<dbReference type="Proteomes" id="UP000249842">
    <property type="component" value="Unassembled WGS sequence"/>
</dbReference>
<sequence length="257" mass="25829">MFRTKAQFLTFAGLAALAGCGGHPSAPPAPNPQAVPAEDLYLAPPSVSRAVRQGEAVVLSGQASPAAKLRLATPGGEVLAASADRQGRWTIALPASAQARIFGLSMAVGARQVQAQGYVLVAPGGQSALLRAGAGALRLDPRPAGRIGAFDFDREGGAVVSGAAPAGAALSVQLDGRQAADARADAQGRYSVALPRLAPGPHRLEVKGDGFYDAVAVEASPPAPLADGPLRSQFSPGGLRADWMTPGGGVQSTFLAG</sequence>
<name>A0A328B0U6_9CAUL</name>
<proteinExistence type="predicted"/>
<dbReference type="EMBL" id="QFYP01000001">
    <property type="protein sequence ID" value="RAK61052.1"/>
    <property type="molecule type" value="Genomic_DNA"/>
</dbReference>
<organism evidence="2 3">
    <name type="scientific">Phenylobacterium hankyongense</name>
    <dbReference type="NCBI Taxonomy" id="1813876"/>
    <lineage>
        <taxon>Bacteria</taxon>
        <taxon>Pseudomonadati</taxon>
        <taxon>Pseudomonadota</taxon>
        <taxon>Alphaproteobacteria</taxon>
        <taxon>Caulobacterales</taxon>
        <taxon>Caulobacteraceae</taxon>
        <taxon>Phenylobacterium</taxon>
    </lineage>
</organism>
<accession>A0A328B0U6</accession>